<gene>
    <name evidence="1" type="ORF">LCGC14_2288970</name>
</gene>
<proteinExistence type="predicted"/>
<sequence length="44" mass="4726">VRDRAMSHLWGERGLTGDCVASGEGLKRKLGKITGSIEMPLVSL</sequence>
<dbReference type="EMBL" id="LAZR01032014">
    <property type="protein sequence ID" value="KKL52087.1"/>
    <property type="molecule type" value="Genomic_DNA"/>
</dbReference>
<reference evidence="1" key="1">
    <citation type="journal article" date="2015" name="Nature">
        <title>Complex archaea that bridge the gap between prokaryotes and eukaryotes.</title>
        <authorList>
            <person name="Spang A."/>
            <person name="Saw J.H."/>
            <person name="Jorgensen S.L."/>
            <person name="Zaremba-Niedzwiedzka K."/>
            <person name="Martijn J."/>
            <person name="Lind A.E."/>
            <person name="van Eijk R."/>
            <person name="Schleper C."/>
            <person name="Guy L."/>
            <person name="Ettema T.J."/>
        </authorList>
    </citation>
    <scope>NUCLEOTIDE SEQUENCE</scope>
</reference>
<dbReference type="AlphaFoldDB" id="A0A0F9FLZ3"/>
<protein>
    <submittedName>
        <fullName evidence="1">Uncharacterized protein</fullName>
    </submittedName>
</protein>
<feature type="non-terminal residue" evidence="1">
    <location>
        <position position="1"/>
    </location>
</feature>
<comment type="caution">
    <text evidence="1">The sequence shown here is derived from an EMBL/GenBank/DDBJ whole genome shotgun (WGS) entry which is preliminary data.</text>
</comment>
<name>A0A0F9FLZ3_9ZZZZ</name>
<evidence type="ECO:0000313" key="1">
    <source>
        <dbReference type="EMBL" id="KKL52087.1"/>
    </source>
</evidence>
<accession>A0A0F9FLZ3</accession>
<organism evidence="1">
    <name type="scientific">marine sediment metagenome</name>
    <dbReference type="NCBI Taxonomy" id="412755"/>
    <lineage>
        <taxon>unclassified sequences</taxon>
        <taxon>metagenomes</taxon>
        <taxon>ecological metagenomes</taxon>
    </lineage>
</organism>